<protein>
    <recommendedName>
        <fullName evidence="8">Flavin-containing monooxygenase</fullName>
        <ecNumber evidence="8">1.-.-.-</ecNumber>
    </recommendedName>
</protein>
<gene>
    <name evidence="9" type="ORF">QJS04_geneDACA006898</name>
</gene>
<reference evidence="9" key="2">
    <citation type="submission" date="2023-06" db="EMBL/GenBank/DDBJ databases">
        <authorList>
            <person name="Ma L."/>
            <person name="Liu K.-W."/>
            <person name="Li Z."/>
            <person name="Hsiao Y.-Y."/>
            <person name="Qi Y."/>
            <person name="Fu T."/>
            <person name="Tang G."/>
            <person name="Zhang D."/>
            <person name="Sun W.-H."/>
            <person name="Liu D.-K."/>
            <person name="Li Y."/>
            <person name="Chen G.-Z."/>
            <person name="Liu X.-D."/>
            <person name="Liao X.-Y."/>
            <person name="Jiang Y.-T."/>
            <person name="Yu X."/>
            <person name="Hao Y."/>
            <person name="Huang J."/>
            <person name="Zhao X.-W."/>
            <person name="Ke S."/>
            <person name="Chen Y.-Y."/>
            <person name="Wu W.-L."/>
            <person name="Hsu J.-L."/>
            <person name="Lin Y.-F."/>
            <person name="Huang M.-D."/>
            <person name="Li C.-Y."/>
            <person name="Huang L."/>
            <person name="Wang Z.-W."/>
            <person name="Zhao X."/>
            <person name="Zhong W.-Y."/>
            <person name="Peng D.-H."/>
            <person name="Ahmad S."/>
            <person name="Lan S."/>
            <person name="Zhang J.-S."/>
            <person name="Tsai W.-C."/>
            <person name="Van De Peer Y."/>
            <person name="Liu Z.-J."/>
        </authorList>
    </citation>
    <scope>NUCLEOTIDE SEQUENCE</scope>
    <source>
        <strain evidence="9">SCP</strain>
        <tissue evidence="9">Leaves</tissue>
    </source>
</reference>
<comment type="caution">
    <text evidence="9">The sequence shown here is derived from an EMBL/GenBank/DDBJ whole genome shotgun (WGS) entry which is preliminary data.</text>
</comment>
<dbReference type="Proteomes" id="UP001179952">
    <property type="component" value="Unassembled WGS sequence"/>
</dbReference>
<dbReference type="Gene3D" id="3.50.50.60">
    <property type="entry name" value="FAD/NAD(P)-binding domain"/>
    <property type="match status" value="2"/>
</dbReference>
<dbReference type="PIRSF" id="PIRSF000332">
    <property type="entry name" value="FMO"/>
    <property type="match status" value="1"/>
</dbReference>
<dbReference type="InterPro" id="IPR050346">
    <property type="entry name" value="FMO-like"/>
</dbReference>
<evidence type="ECO:0000256" key="5">
    <source>
        <dbReference type="ARBA" id="ARBA00022857"/>
    </source>
</evidence>
<organism evidence="9 10">
    <name type="scientific">Acorus gramineus</name>
    <name type="common">Dwarf sweet flag</name>
    <dbReference type="NCBI Taxonomy" id="55184"/>
    <lineage>
        <taxon>Eukaryota</taxon>
        <taxon>Viridiplantae</taxon>
        <taxon>Streptophyta</taxon>
        <taxon>Embryophyta</taxon>
        <taxon>Tracheophyta</taxon>
        <taxon>Spermatophyta</taxon>
        <taxon>Magnoliopsida</taxon>
        <taxon>Liliopsida</taxon>
        <taxon>Acoraceae</taxon>
        <taxon>Acorus</taxon>
    </lineage>
</organism>
<reference evidence="9" key="1">
    <citation type="journal article" date="2023" name="Nat. Commun.">
        <title>Diploid and tetraploid genomes of Acorus and the evolution of monocots.</title>
        <authorList>
            <person name="Ma L."/>
            <person name="Liu K.W."/>
            <person name="Li Z."/>
            <person name="Hsiao Y.Y."/>
            <person name="Qi Y."/>
            <person name="Fu T."/>
            <person name="Tang G.D."/>
            <person name="Zhang D."/>
            <person name="Sun W.H."/>
            <person name="Liu D.K."/>
            <person name="Li Y."/>
            <person name="Chen G.Z."/>
            <person name="Liu X.D."/>
            <person name="Liao X.Y."/>
            <person name="Jiang Y.T."/>
            <person name="Yu X."/>
            <person name="Hao Y."/>
            <person name="Huang J."/>
            <person name="Zhao X.W."/>
            <person name="Ke S."/>
            <person name="Chen Y.Y."/>
            <person name="Wu W.L."/>
            <person name="Hsu J.L."/>
            <person name="Lin Y.F."/>
            <person name="Huang M.D."/>
            <person name="Li C.Y."/>
            <person name="Huang L."/>
            <person name="Wang Z.W."/>
            <person name="Zhao X."/>
            <person name="Zhong W.Y."/>
            <person name="Peng D.H."/>
            <person name="Ahmad S."/>
            <person name="Lan S."/>
            <person name="Zhang J.S."/>
            <person name="Tsai W.C."/>
            <person name="Van de Peer Y."/>
            <person name="Liu Z.J."/>
        </authorList>
    </citation>
    <scope>NUCLEOTIDE SEQUENCE</scope>
    <source>
        <strain evidence="9">SCP</strain>
    </source>
</reference>
<dbReference type="InterPro" id="IPR020946">
    <property type="entry name" value="Flavin_mOase-like"/>
</dbReference>
<dbReference type="GO" id="GO:0050661">
    <property type="term" value="F:NADP binding"/>
    <property type="evidence" value="ECO:0007669"/>
    <property type="project" value="InterPro"/>
</dbReference>
<evidence type="ECO:0000256" key="6">
    <source>
        <dbReference type="ARBA" id="ARBA00023002"/>
    </source>
</evidence>
<dbReference type="PANTHER" id="PTHR23023">
    <property type="entry name" value="DIMETHYLANILINE MONOOXYGENASE"/>
    <property type="match status" value="1"/>
</dbReference>
<keyword evidence="3 8" id="KW-0285">Flavoprotein</keyword>
<proteinExistence type="inferred from homology"/>
<keyword evidence="8 9" id="KW-0503">Monooxygenase</keyword>
<evidence type="ECO:0000256" key="3">
    <source>
        <dbReference type="ARBA" id="ARBA00022630"/>
    </source>
</evidence>
<evidence type="ECO:0000256" key="2">
    <source>
        <dbReference type="ARBA" id="ARBA00009183"/>
    </source>
</evidence>
<evidence type="ECO:0000256" key="7">
    <source>
        <dbReference type="ARBA" id="ARBA00058243"/>
    </source>
</evidence>
<comment type="cofactor">
    <cofactor evidence="1 8">
        <name>FAD</name>
        <dbReference type="ChEBI" id="CHEBI:57692"/>
    </cofactor>
</comment>
<comment type="similarity">
    <text evidence="2 8">Belongs to the FMO family.</text>
</comment>
<keyword evidence="5" id="KW-0521">NADP</keyword>
<dbReference type="SUPFAM" id="SSF51905">
    <property type="entry name" value="FAD/NAD(P)-binding domain"/>
    <property type="match status" value="2"/>
</dbReference>
<dbReference type="EC" id="1.-.-.-" evidence="8"/>
<keyword evidence="10" id="KW-1185">Reference proteome</keyword>
<dbReference type="PRINTS" id="PR00370">
    <property type="entry name" value="FMOXYGENASE"/>
</dbReference>
<dbReference type="Pfam" id="PF00743">
    <property type="entry name" value="FMO-like"/>
    <property type="match status" value="2"/>
</dbReference>
<keyword evidence="6 8" id="KW-0560">Oxidoreductase</keyword>
<keyword evidence="4 8" id="KW-0274">FAD</keyword>
<evidence type="ECO:0000313" key="9">
    <source>
        <dbReference type="EMBL" id="KAK1269147.1"/>
    </source>
</evidence>
<accession>A0AAV9AYS7</accession>
<dbReference type="EMBL" id="JAUJYN010000006">
    <property type="protein sequence ID" value="KAK1269147.1"/>
    <property type="molecule type" value="Genomic_DNA"/>
</dbReference>
<name>A0AAV9AYS7_ACOGR</name>
<evidence type="ECO:0000313" key="10">
    <source>
        <dbReference type="Proteomes" id="UP001179952"/>
    </source>
</evidence>
<dbReference type="GO" id="GO:0004499">
    <property type="term" value="F:N,N-dimethylaniline monooxygenase activity"/>
    <property type="evidence" value="ECO:0007669"/>
    <property type="project" value="InterPro"/>
</dbReference>
<dbReference type="AlphaFoldDB" id="A0AAV9AYS7"/>
<dbReference type="InterPro" id="IPR000960">
    <property type="entry name" value="Flavin_mOase"/>
</dbReference>
<evidence type="ECO:0000256" key="8">
    <source>
        <dbReference type="RuleBase" id="RU361177"/>
    </source>
</evidence>
<evidence type="ECO:0000256" key="1">
    <source>
        <dbReference type="ARBA" id="ARBA00001974"/>
    </source>
</evidence>
<sequence length="455" mass="51536">MVSENACSKHVCVIGAGPSGIVAARELRKEGHTVVVLEQSHDIGGQWLYDSRIETEDALGKANPLKVHSSVYASLRLVSPREIMGFTDFPFLVKKGRDVRSFPGHKELYLYLRDFCDWFGLRELVRFNTRVEYVGMVDVSEFGKNMKWVVKSSERGEKVVVEEIYDAVVVATGHYSQPRLPTIKGMDEWRRRQIHSHVYRVPEPFANEVVIIVGSSLSGQDISLELVGVSKEVHLSAKSLEVPEGLSKVISKYDNLNFHPQIQSLNEDGCVTFVDGTSVVADSIIYCTGYSYSFPFLDTKGIVMVDDDRVGPLYEHTFPPSLAPSLSFIGIPRKIIGFPFFESQAKWIAQVLSGKRTLPPWDEMMKAIKEFYQSRDAAGIPKHNTHDICDFEYCDKYGENCGFPHLEDWRKELCLSALRSALINLETYRDTWDEQELLQMAHQSNHFTQLGPENV</sequence>
<comment type="function">
    <text evidence="7">Catalyzes the conversion of methylthioalkyl glucosinolates of any chain length into methylsulfinylalkyl glucosinolates.</text>
</comment>
<evidence type="ECO:0000256" key="4">
    <source>
        <dbReference type="ARBA" id="ARBA00022827"/>
    </source>
</evidence>
<dbReference type="InterPro" id="IPR036188">
    <property type="entry name" value="FAD/NAD-bd_sf"/>
</dbReference>
<dbReference type="GO" id="GO:0050660">
    <property type="term" value="F:flavin adenine dinucleotide binding"/>
    <property type="evidence" value="ECO:0007669"/>
    <property type="project" value="InterPro"/>
</dbReference>
<dbReference type="FunFam" id="3.50.50.60:FF:000147">
    <property type="entry name" value="Flavin-containing monooxygenase"/>
    <property type="match status" value="1"/>
</dbReference>